<dbReference type="Gene3D" id="2.60.40.10">
    <property type="entry name" value="Immunoglobulins"/>
    <property type="match status" value="1"/>
</dbReference>
<evidence type="ECO:0000256" key="2">
    <source>
        <dbReference type="ARBA" id="ARBA00022737"/>
    </source>
</evidence>
<protein>
    <recommendedName>
        <fullName evidence="7">FG-GAP repeat protein</fullName>
    </recommendedName>
</protein>
<evidence type="ECO:0000256" key="4">
    <source>
        <dbReference type="SAM" id="SignalP"/>
    </source>
</evidence>
<keyword evidence="3" id="KW-0325">Glycoprotein</keyword>
<proteinExistence type="predicted"/>
<keyword evidence="1 4" id="KW-0732">Signal</keyword>
<dbReference type="Gene3D" id="2.130.10.130">
    <property type="entry name" value="Integrin alpha, N-terminal"/>
    <property type="match status" value="3"/>
</dbReference>
<evidence type="ECO:0000313" key="6">
    <source>
        <dbReference type="Proteomes" id="UP000501812"/>
    </source>
</evidence>
<feature type="signal peptide" evidence="4">
    <location>
        <begin position="1"/>
        <end position="17"/>
    </location>
</feature>
<name>A0A858RDJ2_9BACT</name>
<dbReference type="PANTHER" id="PTHR36220:SF1">
    <property type="entry name" value="GAMMA TUBULIN COMPLEX COMPONENT C-TERMINAL DOMAIN-CONTAINING PROTEIN"/>
    <property type="match status" value="1"/>
</dbReference>
<accession>A0A858RDJ2</accession>
<gene>
    <name evidence="5" type="ORF">HHL09_02295</name>
</gene>
<organism evidence="5 6">
    <name type="scientific">Luteolibacter luteus</name>
    <dbReference type="NCBI Taxonomy" id="2728835"/>
    <lineage>
        <taxon>Bacteria</taxon>
        <taxon>Pseudomonadati</taxon>
        <taxon>Verrucomicrobiota</taxon>
        <taxon>Verrucomicrobiia</taxon>
        <taxon>Verrucomicrobiales</taxon>
        <taxon>Verrucomicrobiaceae</taxon>
        <taxon>Luteolibacter</taxon>
    </lineage>
</organism>
<keyword evidence="2" id="KW-0677">Repeat</keyword>
<dbReference type="PANTHER" id="PTHR36220">
    <property type="entry name" value="UNNAMED PRODUCT"/>
    <property type="match status" value="1"/>
</dbReference>
<sequence>MNPLVLLLAGISGIAFASTTPQLSPAPEGLAAADWAGIRSAHEITRHAAQQQQDGKLSARNPSQQWQTEFDGKGFTVSPDHGAWTWGLELTGYGDRTVPATASPAELSQTGNKITCQRDENLTEWFINDTRGLEQGWDIRQRPDRSNASAPLHLHLRTRGSVSPRVSEQGDSVSFHQEDGATALSYGGLKAWDATGAKLAVRFEQASGKDIRITVDDRSARYPITIDPIAQQAFMRASNAGSSDYFGRAVAVSGDTVVVGASNEDSAATGVNGDQASNAAMDSGAVYIFVRTGSTWTQQAYLKASNTGAEDQFGSTVAISGDTVVVGAAWEDSAASGVNGNQADDSAGFAGAAYVFTRSGTTWSQQAYLKASNAQADDSFGTAVAISGDTILVGAPSEDSNATGVNGNQTDNSAAGAGAVYVFTRSGTDWTQQAYLKASNAEGGDYFGNAVAISGDTLVAGAVYEDSSSPGVNGDQSNNSGAYAGAAYVFVRSGTTWSQQAYLKASNPSTSDTWWQGYEFGTSVAISGDTVIVGSPSEEYGNTGVNSPPSGYADSSGAAYIFVRDGTSWSQQAYLKAHNSTTNLNFGRSVGVSGDKVVVSGRPVSNTFEYPAGYIFSRDGTSWSQLAFLPSSGSGGYRSSVSISGETVVVGAETVSYGVHGVTRIQDPTQGDVSQAGAAFVTQLDIPVAPPAITVAVSGGAVVPKGGTVACGPLVIDTSREITIQITNPGTPAYVPPPGPLSLTGSPAVAVSGDASFTVSAQPSSDPITAGQNTSFKVLFAPTTEGAKTATLSIPNNNVDGADPFIIQLTGRGLSFTTDTDGDGLNDASEYNMAVLNFNWELSQPALASAYLAQVARTPLYTPAQIQALHPGESVVAPDPVSHRFKLTTRWKKSTSLEDFVDFPLPSGSSPVITPSGGIEFQFASPEAKAFFMFETD</sequence>
<reference evidence="5 6" key="1">
    <citation type="submission" date="2020-04" db="EMBL/GenBank/DDBJ databases">
        <title>Luteolibacter sp. G-1-1-1 isolated from soil.</title>
        <authorList>
            <person name="Dahal R.H."/>
        </authorList>
    </citation>
    <scope>NUCLEOTIDE SEQUENCE [LARGE SCALE GENOMIC DNA]</scope>
    <source>
        <strain evidence="5 6">G-1-1-1</strain>
    </source>
</reference>
<dbReference type="SMART" id="SM00191">
    <property type="entry name" value="Int_alpha"/>
    <property type="match status" value="5"/>
</dbReference>
<dbReference type="RefSeq" id="WP_169452879.1">
    <property type="nucleotide sequence ID" value="NZ_CP051774.1"/>
</dbReference>
<dbReference type="KEGG" id="luo:HHL09_02295"/>
<dbReference type="EMBL" id="CP051774">
    <property type="protein sequence ID" value="QJE94658.1"/>
    <property type="molecule type" value="Genomic_DNA"/>
</dbReference>
<keyword evidence="6" id="KW-1185">Reference proteome</keyword>
<evidence type="ECO:0000256" key="3">
    <source>
        <dbReference type="ARBA" id="ARBA00023180"/>
    </source>
</evidence>
<feature type="chain" id="PRO_5032392047" description="FG-GAP repeat protein" evidence="4">
    <location>
        <begin position="18"/>
        <end position="937"/>
    </location>
</feature>
<dbReference type="InterPro" id="IPR028994">
    <property type="entry name" value="Integrin_alpha_N"/>
</dbReference>
<dbReference type="InterPro" id="IPR013517">
    <property type="entry name" value="FG-GAP"/>
</dbReference>
<dbReference type="Proteomes" id="UP000501812">
    <property type="component" value="Chromosome"/>
</dbReference>
<dbReference type="Pfam" id="PF14312">
    <property type="entry name" value="FG-GAP_2"/>
    <property type="match status" value="5"/>
</dbReference>
<evidence type="ECO:0000313" key="5">
    <source>
        <dbReference type="EMBL" id="QJE94658.1"/>
    </source>
</evidence>
<dbReference type="InterPro" id="IPR013519">
    <property type="entry name" value="Int_alpha_beta-p"/>
</dbReference>
<evidence type="ECO:0008006" key="7">
    <source>
        <dbReference type="Google" id="ProtNLM"/>
    </source>
</evidence>
<dbReference type="AlphaFoldDB" id="A0A858RDJ2"/>
<evidence type="ECO:0000256" key="1">
    <source>
        <dbReference type="ARBA" id="ARBA00022729"/>
    </source>
</evidence>
<dbReference type="InterPro" id="IPR013783">
    <property type="entry name" value="Ig-like_fold"/>
</dbReference>